<sequence length="439" mass="46724">MQMLAYLGVLPVGLSGAGYMLRGALVRGADKLVDAAASSDEAKPVAPVASTGEALPSVALSAASIRLGAAADAGALLAVASAPPRPQLDSRFRDANNLPIRVSAVAELDEWTVLSEREGDIDTAPHERRAMALLQPVLEQLLDAAYAVMPTVVAGEEVVVAGLRRREEERVENILSVELIISPQWSDGLRHWAQAWLQEQAVQAGLDARRFEVRVSVFERPGDVWAHLQRVVDALSSGSPRWHLLVSCYSSIDAAVINAWTARGLLASAQQADGYVPGEGAAGVLLCSRALAGEGAGRLWRPQLERLDAAYGSRPAEVRRQLATAAQQWLQPLLADASRVQFVLHDTDQRPESIVDTAAVTAAINPDLDFSSQSLALALCSGELGPVLPVAQLALAYTQLQRQSEPVLLLGVADAQQRLFGLVEPLPSPTLVAEMPAVN</sequence>
<keyword evidence="2" id="KW-1185">Reference proteome</keyword>
<dbReference type="EMBL" id="LDJJ01000033">
    <property type="protein sequence ID" value="KRG67239.1"/>
    <property type="molecule type" value="Genomic_DNA"/>
</dbReference>
<dbReference type="PATRIC" id="fig|405446.3.peg.1537"/>
<comment type="caution">
    <text evidence="1">The sequence shown here is derived from an EMBL/GenBank/DDBJ whole genome shotgun (WGS) entry which is preliminary data.</text>
</comment>
<organism evidence="1 2">
    <name type="scientific">Stenotrophomonas terrae</name>
    <dbReference type="NCBI Taxonomy" id="405446"/>
    <lineage>
        <taxon>Bacteria</taxon>
        <taxon>Pseudomonadati</taxon>
        <taxon>Pseudomonadota</taxon>
        <taxon>Gammaproteobacteria</taxon>
        <taxon>Lysobacterales</taxon>
        <taxon>Lysobacteraceae</taxon>
        <taxon>Stenotrophomonas</taxon>
    </lineage>
</organism>
<protein>
    <submittedName>
        <fullName evidence="1">Uncharacterized protein</fullName>
    </submittedName>
</protein>
<reference evidence="1 2" key="1">
    <citation type="submission" date="2015-05" db="EMBL/GenBank/DDBJ databases">
        <title>Genome sequencing and analysis of members of genus Stenotrophomonas.</title>
        <authorList>
            <person name="Patil P.P."/>
            <person name="Midha S."/>
            <person name="Patil P.B."/>
        </authorList>
    </citation>
    <scope>NUCLEOTIDE SEQUENCE [LARGE SCALE GENOMIC DNA]</scope>
    <source>
        <strain evidence="1 2">DSM 18941</strain>
    </source>
</reference>
<accession>A0A0R0CN59</accession>
<name>A0A0R0CN59_9GAMM</name>
<proteinExistence type="predicted"/>
<evidence type="ECO:0000313" key="2">
    <source>
        <dbReference type="Proteomes" id="UP000051863"/>
    </source>
</evidence>
<gene>
    <name evidence="1" type="ORF">ABB27_10260</name>
</gene>
<evidence type="ECO:0000313" key="1">
    <source>
        <dbReference type="EMBL" id="KRG67239.1"/>
    </source>
</evidence>
<dbReference type="Proteomes" id="UP000051863">
    <property type="component" value="Unassembled WGS sequence"/>
</dbReference>
<dbReference type="AlphaFoldDB" id="A0A0R0CN59"/>